<dbReference type="SMART" id="SM00965">
    <property type="entry name" value="STN"/>
    <property type="match status" value="1"/>
</dbReference>
<evidence type="ECO:0000256" key="14">
    <source>
        <dbReference type="PROSITE-ProRule" id="PRU01360"/>
    </source>
</evidence>
<evidence type="ECO:0000256" key="4">
    <source>
        <dbReference type="ARBA" id="ARBA00022452"/>
    </source>
</evidence>
<evidence type="ECO:0000256" key="7">
    <source>
        <dbReference type="ARBA" id="ARBA00022729"/>
    </source>
</evidence>
<dbReference type="InterPro" id="IPR000531">
    <property type="entry name" value="Beta-barrel_TonB"/>
</dbReference>
<keyword evidence="7 16" id="KW-0732">Signal</keyword>
<sequence length="819" mass="88338">MAGRTISRVKATRLMTLLGSSSIAVLLLSVPSAFAQTAPAPAVGTMQRSITFAIPSQSLATGIVAFSRAAGVDLVFDGAVPSGARTPGVSGTLTVREGVNRLLAGTGLTARLTGARTVQIVNPSSAGASVGAMPAGAVALDTIDVQGENPLGPVNGYVANQSMTGTKTNTPIIETPQSISVIGREQIRDQNINAKFDETLRYTAGVFGGTAGADPRNDWFQIRGFQVQEQSLFLDGLQLTSMSFATWKIQPFGLDRVEVLRGPSAILYGGSGPGGIVNAVSRFAGEEPTHYIEAGVNNFGNAYTQFDVGGPLNAGNDGKLFYRIVGQIRGGGTQVNFINDDNYFLQPSLTWMPDIDTRLTIYAQASHNVTRGLNFLPYEGTVVNAPFGRIPTNLFASEPSMDTQRRDQAMVGYQFEKHLSENVTFRQNARYGYVDLYNATMFGGGYLTTPAAADLYRDSFLVRSKASQANMDSQLESRFETGPVSHKVLGGFNVKRFTLDDMQGIEEGLPINLVNPVYTPTAPFSGAPYRDAHVTQNQVALYLQDQIKFDRLTLVLSGRNDWVGTIDNDLARSYQTREDSKFSGRGGIIYNFDFGLAPYASYATSYNPIIGINGATGNILLPQTAVQSEVGLKYQPTGLNARFGVALFDLKRQNALTTDPNNPQLQIQNGEVTSRGLELEAVANITRDFKITASYTNFNFFVSRDLDASLIGTVPVSTPRELASLWTDYTFREGALSGFGLGGGVRYVGSSFANTANTLTVPAVVLGDLAVHYEWGDNWRAAVNFINVADTIYVATCSSSDSCFYGDRRRITGSLSYKW</sequence>
<keyword evidence="5" id="KW-0410">Iron transport</keyword>
<feature type="signal peptide" evidence="16">
    <location>
        <begin position="1"/>
        <end position="35"/>
    </location>
</feature>
<dbReference type="STRING" id="29421.B2M20_12260"/>
<dbReference type="Pfam" id="PF07715">
    <property type="entry name" value="Plug"/>
    <property type="match status" value="1"/>
</dbReference>
<keyword evidence="8" id="KW-0408">Iron</keyword>
<evidence type="ECO:0000256" key="6">
    <source>
        <dbReference type="ARBA" id="ARBA00022692"/>
    </source>
</evidence>
<dbReference type="InterPro" id="IPR036942">
    <property type="entry name" value="Beta-barrel_TonB_sf"/>
</dbReference>
<evidence type="ECO:0000256" key="1">
    <source>
        <dbReference type="ARBA" id="ARBA00004571"/>
    </source>
</evidence>
<dbReference type="InterPro" id="IPR011662">
    <property type="entry name" value="Secretin/TonB_short_N"/>
</dbReference>
<comment type="caution">
    <text evidence="18">The sequence shown here is derived from an EMBL/GenBank/DDBJ whole genome shotgun (WGS) entry which is preliminary data.</text>
</comment>
<protein>
    <submittedName>
        <fullName evidence="18">TonB-dependent siderophore receptor</fullName>
    </submittedName>
</protein>
<reference evidence="18 19" key="1">
    <citation type="submission" date="2017-02" db="EMBL/GenBank/DDBJ databases">
        <title>Genome sequence of the nitrite-oxidizing bacterium Nitrobacter vulgaris strain Ab1.</title>
        <authorList>
            <person name="Mellbye B.L."/>
            <person name="Davis E.W."/>
            <person name="Spieck E."/>
            <person name="Chang J.H."/>
            <person name="Bottomley P.J."/>
            <person name="Sayavedra-Soto L.A."/>
        </authorList>
    </citation>
    <scope>NUCLEOTIDE SEQUENCE [LARGE SCALE GENOMIC DNA]</scope>
    <source>
        <strain evidence="18 19">Ab1</strain>
    </source>
</reference>
<dbReference type="InterPro" id="IPR010105">
    <property type="entry name" value="TonB_sidphr_rcpt"/>
</dbReference>
<dbReference type="PROSITE" id="PS52016">
    <property type="entry name" value="TONB_DEPENDENT_REC_3"/>
    <property type="match status" value="1"/>
</dbReference>
<evidence type="ECO:0000256" key="15">
    <source>
        <dbReference type="RuleBase" id="RU003357"/>
    </source>
</evidence>
<dbReference type="GO" id="GO:0015891">
    <property type="term" value="P:siderophore transport"/>
    <property type="evidence" value="ECO:0007669"/>
    <property type="project" value="InterPro"/>
</dbReference>
<dbReference type="PANTHER" id="PTHR32552:SF68">
    <property type="entry name" value="FERRICHROME OUTER MEMBRANE TRANSPORTER_PHAGE RECEPTOR"/>
    <property type="match status" value="1"/>
</dbReference>
<name>A0A1V4HXH8_NITVU</name>
<keyword evidence="3 14" id="KW-0813">Transport</keyword>
<dbReference type="Pfam" id="PF00593">
    <property type="entry name" value="TonB_dep_Rec_b-barrel"/>
    <property type="match status" value="1"/>
</dbReference>
<gene>
    <name evidence="18" type="ORF">B2M20_12260</name>
</gene>
<keyword evidence="4 14" id="KW-1134">Transmembrane beta strand</keyword>
<keyword evidence="9" id="KW-0406">Ion transport</keyword>
<comment type="subcellular location">
    <subcellularLocation>
        <location evidence="1 14">Cell outer membrane</location>
        <topology evidence="1 14">Multi-pass membrane protein</topology>
    </subcellularLocation>
</comment>
<dbReference type="Gene3D" id="3.55.50.30">
    <property type="match status" value="1"/>
</dbReference>
<evidence type="ECO:0000256" key="11">
    <source>
        <dbReference type="ARBA" id="ARBA00023136"/>
    </source>
</evidence>
<keyword evidence="10 15" id="KW-0798">TonB box</keyword>
<evidence type="ECO:0000256" key="16">
    <source>
        <dbReference type="SAM" id="SignalP"/>
    </source>
</evidence>
<evidence type="ECO:0000256" key="5">
    <source>
        <dbReference type="ARBA" id="ARBA00022496"/>
    </source>
</evidence>
<dbReference type="CDD" id="cd01347">
    <property type="entry name" value="ligand_gated_channel"/>
    <property type="match status" value="1"/>
</dbReference>
<evidence type="ECO:0000256" key="2">
    <source>
        <dbReference type="ARBA" id="ARBA00009810"/>
    </source>
</evidence>
<evidence type="ECO:0000256" key="8">
    <source>
        <dbReference type="ARBA" id="ARBA00023004"/>
    </source>
</evidence>
<dbReference type="GO" id="GO:0015344">
    <property type="term" value="F:siderophore uptake transmembrane transporter activity"/>
    <property type="evidence" value="ECO:0007669"/>
    <property type="project" value="TreeGrafter"/>
</dbReference>
<dbReference type="InterPro" id="IPR037066">
    <property type="entry name" value="Plug_dom_sf"/>
</dbReference>
<dbReference type="GO" id="GO:0038023">
    <property type="term" value="F:signaling receptor activity"/>
    <property type="evidence" value="ECO:0007669"/>
    <property type="project" value="InterPro"/>
</dbReference>
<keyword evidence="11 14" id="KW-0472">Membrane</keyword>
<accession>A0A1V4HXH8</accession>
<feature type="domain" description="Secretin/TonB short N-terminal" evidence="17">
    <location>
        <begin position="72"/>
        <end position="123"/>
    </location>
</feature>
<feature type="chain" id="PRO_5012957356" evidence="16">
    <location>
        <begin position="36"/>
        <end position="819"/>
    </location>
</feature>
<dbReference type="Pfam" id="PF07660">
    <property type="entry name" value="STN"/>
    <property type="match status" value="1"/>
</dbReference>
<dbReference type="Gene3D" id="2.170.130.10">
    <property type="entry name" value="TonB-dependent receptor, plug domain"/>
    <property type="match status" value="1"/>
</dbReference>
<keyword evidence="13 14" id="KW-0998">Cell outer membrane</keyword>
<dbReference type="Gene3D" id="2.40.170.20">
    <property type="entry name" value="TonB-dependent receptor, beta-barrel domain"/>
    <property type="match status" value="1"/>
</dbReference>
<dbReference type="EMBL" id="MWPQ01000044">
    <property type="protein sequence ID" value="OPH82549.1"/>
    <property type="molecule type" value="Genomic_DNA"/>
</dbReference>
<dbReference type="AlphaFoldDB" id="A0A1V4HXH8"/>
<dbReference type="GO" id="GO:0009279">
    <property type="term" value="C:cell outer membrane"/>
    <property type="evidence" value="ECO:0007669"/>
    <property type="project" value="UniProtKB-SubCell"/>
</dbReference>
<dbReference type="SUPFAM" id="SSF56935">
    <property type="entry name" value="Porins"/>
    <property type="match status" value="1"/>
</dbReference>
<dbReference type="FunFam" id="2.170.130.10:FF:000001">
    <property type="entry name" value="Catecholate siderophore TonB-dependent receptor"/>
    <property type="match status" value="1"/>
</dbReference>
<keyword evidence="19" id="KW-1185">Reference proteome</keyword>
<dbReference type="NCBIfam" id="TIGR01783">
    <property type="entry name" value="TonB-siderophor"/>
    <property type="match status" value="1"/>
</dbReference>
<comment type="similarity">
    <text evidence="2 14 15">Belongs to the TonB-dependent receptor family.</text>
</comment>
<evidence type="ECO:0000313" key="18">
    <source>
        <dbReference type="EMBL" id="OPH82549.1"/>
    </source>
</evidence>
<dbReference type="Proteomes" id="UP000189940">
    <property type="component" value="Unassembled WGS sequence"/>
</dbReference>
<evidence type="ECO:0000256" key="3">
    <source>
        <dbReference type="ARBA" id="ARBA00022448"/>
    </source>
</evidence>
<evidence type="ECO:0000256" key="12">
    <source>
        <dbReference type="ARBA" id="ARBA00023170"/>
    </source>
</evidence>
<keyword evidence="12 18" id="KW-0675">Receptor</keyword>
<dbReference type="FunFam" id="2.40.170.20:FF:000005">
    <property type="entry name" value="TonB-dependent siderophore receptor"/>
    <property type="match status" value="1"/>
</dbReference>
<evidence type="ECO:0000256" key="10">
    <source>
        <dbReference type="ARBA" id="ARBA00023077"/>
    </source>
</evidence>
<evidence type="ECO:0000259" key="17">
    <source>
        <dbReference type="SMART" id="SM00965"/>
    </source>
</evidence>
<evidence type="ECO:0000256" key="9">
    <source>
        <dbReference type="ARBA" id="ARBA00023065"/>
    </source>
</evidence>
<dbReference type="RefSeq" id="WP_079447318.1">
    <property type="nucleotide sequence ID" value="NZ_MWPQ01000044.1"/>
</dbReference>
<dbReference type="InterPro" id="IPR039426">
    <property type="entry name" value="TonB-dep_rcpt-like"/>
</dbReference>
<dbReference type="InterPro" id="IPR012910">
    <property type="entry name" value="Plug_dom"/>
</dbReference>
<dbReference type="PANTHER" id="PTHR32552">
    <property type="entry name" value="FERRICHROME IRON RECEPTOR-RELATED"/>
    <property type="match status" value="1"/>
</dbReference>
<evidence type="ECO:0000256" key="13">
    <source>
        <dbReference type="ARBA" id="ARBA00023237"/>
    </source>
</evidence>
<keyword evidence="6 14" id="KW-0812">Transmembrane</keyword>
<proteinExistence type="inferred from homology"/>
<organism evidence="18 19">
    <name type="scientific">Nitrobacter vulgaris</name>
    <dbReference type="NCBI Taxonomy" id="29421"/>
    <lineage>
        <taxon>Bacteria</taxon>
        <taxon>Pseudomonadati</taxon>
        <taxon>Pseudomonadota</taxon>
        <taxon>Alphaproteobacteria</taxon>
        <taxon>Hyphomicrobiales</taxon>
        <taxon>Nitrobacteraceae</taxon>
        <taxon>Nitrobacter</taxon>
    </lineage>
</organism>
<evidence type="ECO:0000313" key="19">
    <source>
        <dbReference type="Proteomes" id="UP000189940"/>
    </source>
</evidence>